<evidence type="ECO:0000256" key="1">
    <source>
        <dbReference type="SAM" id="MobiDB-lite"/>
    </source>
</evidence>
<dbReference type="Gene3D" id="3.90.228.10">
    <property type="match status" value="1"/>
</dbReference>
<protein>
    <submittedName>
        <fullName evidence="2">Uncharacterized protein</fullName>
    </submittedName>
</protein>
<dbReference type="EMBL" id="JAIFTL010000168">
    <property type="protein sequence ID" value="KAG9322057.1"/>
    <property type="molecule type" value="Genomic_DNA"/>
</dbReference>
<organism evidence="2 3">
    <name type="scientific">Mortierella alpina</name>
    <name type="common">Oleaginous fungus</name>
    <name type="synonym">Mortierella renispora</name>
    <dbReference type="NCBI Taxonomy" id="64518"/>
    <lineage>
        <taxon>Eukaryota</taxon>
        <taxon>Fungi</taxon>
        <taxon>Fungi incertae sedis</taxon>
        <taxon>Mucoromycota</taxon>
        <taxon>Mortierellomycotina</taxon>
        <taxon>Mortierellomycetes</taxon>
        <taxon>Mortierellales</taxon>
        <taxon>Mortierellaceae</taxon>
        <taxon>Mortierella</taxon>
    </lineage>
</organism>
<feature type="compositionally biased region" description="Low complexity" evidence="1">
    <location>
        <begin position="129"/>
        <end position="143"/>
    </location>
</feature>
<dbReference type="AlphaFoldDB" id="A0A9P8CWE3"/>
<evidence type="ECO:0000313" key="2">
    <source>
        <dbReference type="EMBL" id="KAG9322057.1"/>
    </source>
</evidence>
<reference evidence="2" key="1">
    <citation type="submission" date="2021-07" db="EMBL/GenBank/DDBJ databases">
        <title>Draft genome of Mortierella alpina, strain LL118, isolated from an aspen leaf litter sample.</title>
        <authorList>
            <person name="Yang S."/>
            <person name="Vinatzer B.A."/>
        </authorList>
    </citation>
    <scope>NUCLEOTIDE SEQUENCE</scope>
    <source>
        <strain evidence="2">LL118</strain>
    </source>
</reference>
<feature type="compositionally biased region" description="Polar residues" evidence="1">
    <location>
        <begin position="101"/>
        <end position="119"/>
    </location>
</feature>
<dbReference type="Proteomes" id="UP000717515">
    <property type="component" value="Unassembled WGS sequence"/>
</dbReference>
<sequence>MAGSYSIAPNPESWIPPPPSHPSLAHSSPGRSPSPSPFQHVPTQEHLQHPQQQNPLQQFSAQPPQSARQHQNASSSSLGSVSSMSLQSNTSTPVAPHSAQRPLSASSLTPPVVGPNSQRTSHRKMTAGSSPLAVSSPLASSTTRPSRIMPKPEMPTTLPPESVCECFICHSVSPYSQQPPPEIPPNQRQELSRLAPTCPSIHLFCLASRLPMSLPLDPTQKSPLTRSILDYFYSTWISADDLRGPRIQCLNFIPIHPITASCFDRYVEGQSWNKRICRPLWHAADLRCKLGLEGMYRNCMQEKCASCFIFNDGYEDAIAKNKYVYLSPQSSRAHEHLAGTRPLNSGSNADMAQESDNKVQCMILTFAALGRSYDIPPSNDKIKRPPKGWDVVHRPFDIRKENHRTGATEISTGEEYAVFAADAIVPLAMVLYKVL</sequence>
<comment type="caution">
    <text evidence="2">The sequence shown here is derived from an EMBL/GenBank/DDBJ whole genome shotgun (WGS) entry which is preliminary data.</text>
</comment>
<feature type="region of interest" description="Disordered" evidence="1">
    <location>
        <begin position="1"/>
        <end position="152"/>
    </location>
</feature>
<evidence type="ECO:0000313" key="3">
    <source>
        <dbReference type="Proteomes" id="UP000717515"/>
    </source>
</evidence>
<name>A0A9P8CWE3_MORAP</name>
<feature type="compositionally biased region" description="Low complexity" evidence="1">
    <location>
        <begin position="22"/>
        <end position="33"/>
    </location>
</feature>
<proteinExistence type="predicted"/>
<feature type="compositionally biased region" description="Low complexity" evidence="1">
    <location>
        <begin position="49"/>
        <end position="58"/>
    </location>
</feature>
<gene>
    <name evidence="2" type="ORF">KVV02_006672</name>
</gene>
<feature type="compositionally biased region" description="Polar residues" evidence="1">
    <location>
        <begin position="59"/>
        <end position="73"/>
    </location>
</feature>
<accession>A0A9P8CWE3</accession>
<feature type="compositionally biased region" description="Low complexity" evidence="1">
    <location>
        <begin position="74"/>
        <end position="88"/>
    </location>
</feature>